<keyword evidence="4" id="KW-0342">GTP-binding</keyword>
<evidence type="ECO:0000313" key="7">
    <source>
        <dbReference type="Proteomes" id="UP000237822"/>
    </source>
</evidence>
<dbReference type="InterPro" id="IPR029044">
    <property type="entry name" value="Nucleotide-diphossugar_trans"/>
</dbReference>
<accession>A0A2T0UTT4</accession>
<sequence>MQAQRDTGWFVVVPVKGGTGAKSRLRTAVDDPAVVRAITHDTLAVAAEVVGADRVVVVTSDPDETSYAVSSGLVVAPDPGRGLDAAASAGVERARSLGATSVAVLLGDHPALARAELREALEASGRHTSAFVPDADGTGTALVAVTAAGEARFAFGPGSAARHEALGHVRLDLDLAGLRHDVDDAASLRVAIRDLDLGPRTRTALGR</sequence>
<dbReference type="PANTHER" id="PTHR40392:SF1">
    <property type="entry name" value="2-PHOSPHO-L-LACTATE GUANYLYLTRANSFERASE"/>
    <property type="match status" value="1"/>
</dbReference>
<evidence type="ECO:0000256" key="2">
    <source>
        <dbReference type="ARBA" id="ARBA00022695"/>
    </source>
</evidence>
<dbReference type="InterPro" id="IPR025877">
    <property type="entry name" value="MobA-like_NTP_Trfase"/>
</dbReference>
<evidence type="ECO:0000256" key="4">
    <source>
        <dbReference type="ARBA" id="ARBA00023134"/>
    </source>
</evidence>
<dbReference type="Proteomes" id="UP000237822">
    <property type="component" value="Unassembled WGS sequence"/>
</dbReference>
<keyword evidence="7" id="KW-1185">Reference proteome</keyword>
<dbReference type="EMBL" id="PVTI01000006">
    <property type="protein sequence ID" value="PRY61341.1"/>
    <property type="molecule type" value="Genomic_DNA"/>
</dbReference>
<dbReference type="GO" id="GO:0005525">
    <property type="term" value="F:GTP binding"/>
    <property type="evidence" value="ECO:0007669"/>
    <property type="project" value="UniProtKB-KW"/>
</dbReference>
<dbReference type="InterPro" id="IPR002835">
    <property type="entry name" value="CofC"/>
</dbReference>
<proteinExistence type="predicted"/>
<gene>
    <name evidence="6" type="ORF">BCF74_10691</name>
</gene>
<comment type="caution">
    <text evidence="6">The sequence shown here is derived from an EMBL/GenBank/DDBJ whole genome shotgun (WGS) entry which is preliminary data.</text>
</comment>
<dbReference type="AlphaFoldDB" id="A0A2T0UTT4"/>
<dbReference type="PANTHER" id="PTHR40392">
    <property type="entry name" value="2-PHOSPHO-L-LACTATE GUANYLYLTRANSFERASE"/>
    <property type="match status" value="1"/>
</dbReference>
<evidence type="ECO:0000259" key="5">
    <source>
        <dbReference type="Pfam" id="PF12804"/>
    </source>
</evidence>
<dbReference type="SUPFAM" id="SSF53448">
    <property type="entry name" value="Nucleotide-diphospho-sugar transferases"/>
    <property type="match status" value="1"/>
</dbReference>
<feature type="domain" description="MobA-like NTP transferase" evidence="5">
    <location>
        <begin position="44"/>
        <end position="145"/>
    </location>
</feature>
<keyword evidence="2 6" id="KW-0548">Nucleotidyltransferase</keyword>
<organism evidence="6 7">
    <name type="scientific">Knoellia remsis</name>
    <dbReference type="NCBI Taxonomy" id="407159"/>
    <lineage>
        <taxon>Bacteria</taxon>
        <taxon>Bacillati</taxon>
        <taxon>Actinomycetota</taxon>
        <taxon>Actinomycetes</taxon>
        <taxon>Micrococcales</taxon>
        <taxon>Intrasporangiaceae</taxon>
        <taxon>Knoellia</taxon>
    </lineage>
</organism>
<keyword evidence="3" id="KW-0547">Nucleotide-binding</keyword>
<protein>
    <submittedName>
        <fullName evidence="6">2-phospho-L-lactate guanylyltransferase</fullName>
    </submittedName>
</protein>
<name>A0A2T0UTT4_9MICO</name>
<reference evidence="6 7" key="1">
    <citation type="submission" date="2018-03" db="EMBL/GenBank/DDBJ databases">
        <title>Genomic Encyclopedia of Archaeal and Bacterial Type Strains, Phase II (KMG-II): from individual species to whole genera.</title>
        <authorList>
            <person name="Goeker M."/>
        </authorList>
    </citation>
    <scope>NUCLEOTIDE SEQUENCE [LARGE SCALE GENOMIC DNA]</scope>
    <source>
        <strain evidence="6 7">ATCC BAA-1496</strain>
    </source>
</reference>
<evidence type="ECO:0000313" key="6">
    <source>
        <dbReference type="EMBL" id="PRY61341.1"/>
    </source>
</evidence>
<evidence type="ECO:0000256" key="3">
    <source>
        <dbReference type="ARBA" id="ARBA00022741"/>
    </source>
</evidence>
<dbReference type="NCBIfam" id="TIGR03552">
    <property type="entry name" value="F420_cofC"/>
    <property type="match status" value="1"/>
</dbReference>
<dbReference type="RefSeq" id="WP_170070141.1">
    <property type="nucleotide sequence ID" value="NZ_PVTI01000006.1"/>
</dbReference>
<keyword evidence="1 6" id="KW-0808">Transferase</keyword>
<dbReference type="Gene3D" id="3.90.550.10">
    <property type="entry name" value="Spore Coat Polysaccharide Biosynthesis Protein SpsA, Chain A"/>
    <property type="match status" value="1"/>
</dbReference>
<evidence type="ECO:0000256" key="1">
    <source>
        <dbReference type="ARBA" id="ARBA00022679"/>
    </source>
</evidence>
<dbReference type="Pfam" id="PF12804">
    <property type="entry name" value="NTP_transf_3"/>
    <property type="match status" value="1"/>
</dbReference>
<dbReference type="GO" id="GO:0043814">
    <property type="term" value="F:phospholactate guanylyltransferase activity"/>
    <property type="evidence" value="ECO:0007669"/>
    <property type="project" value="InterPro"/>
</dbReference>